<sequence length="93" mass="9640">MATALCLEAEFSLWILHLLHDAAVELDAGLNLLFVVVYMSNPPVADASSARACACFSGGPLGDLLPCGCLNPLPLVLLSGCAAILLCIPTLMI</sequence>
<dbReference type="AlphaFoldDB" id="A0AAD3T835"/>
<reference evidence="1" key="1">
    <citation type="submission" date="2023-05" db="EMBL/GenBank/DDBJ databases">
        <title>Nepenthes gracilis genome sequencing.</title>
        <authorList>
            <person name="Fukushima K."/>
        </authorList>
    </citation>
    <scope>NUCLEOTIDE SEQUENCE</scope>
    <source>
        <strain evidence="1">SING2019-196</strain>
    </source>
</reference>
<proteinExistence type="predicted"/>
<accession>A0AAD3T835</accession>
<evidence type="ECO:0000313" key="2">
    <source>
        <dbReference type="Proteomes" id="UP001279734"/>
    </source>
</evidence>
<evidence type="ECO:0000313" key="1">
    <source>
        <dbReference type="EMBL" id="GMH24184.1"/>
    </source>
</evidence>
<comment type="caution">
    <text evidence="1">The sequence shown here is derived from an EMBL/GenBank/DDBJ whole genome shotgun (WGS) entry which is preliminary data.</text>
</comment>
<keyword evidence="2" id="KW-1185">Reference proteome</keyword>
<gene>
    <name evidence="1" type="ORF">Nepgr_026027</name>
</gene>
<dbReference type="EMBL" id="BSYO01000027">
    <property type="protein sequence ID" value="GMH24184.1"/>
    <property type="molecule type" value="Genomic_DNA"/>
</dbReference>
<organism evidence="1 2">
    <name type="scientific">Nepenthes gracilis</name>
    <name type="common">Slender pitcher plant</name>
    <dbReference type="NCBI Taxonomy" id="150966"/>
    <lineage>
        <taxon>Eukaryota</taxon>
        <taxon>Viridiplantae</taxon>
        <taxon>Streptophyta</taxon>
        <taxon>Embryophyta</taxon>
        <taxon>Tracheophyta</taxon>
        <taxon>Spermatophyta</taxon>
        <taxon>Magnoliopsida</taxon>
        <taxon>eudicotyledons</taxon>
        <taxon>Gunneridae</taxon>
        <taxon>Pentapetalae</taxon>
        <taxon>Caryophyllales</taxon>
        <taxon>Nepenthaceae</taxon>
        <taxon>Nepenthes</taxon>
    </lineage>
</organism>
<name>A0AAD3T835_NEPGR</name>
<protein>
    <submittedName>
        <fullName evidence="1">Uncharacterized protein</fullName>
    </submittedName>
</protein>
<dbReference type="Proteomes" id="UP001279734">
    <property type="component" value="Unassembled WGS sequence"/>
</dbReference>